<evidence type="ECO:0000313" key="2">
    <source>
        <dbReference type="EMBL" id="MBC8434021.1"/>
    </source>
</evidence>
<evidence type="ECO:0000256" key="1">
    <source>
        <dbReference type="ARBA" id="ARBA00009981"/>
    </source>
</evidence>
<dbReference type="InterPro" id="IPR036165">
    <property type="entry name" value="YefM-like_sf"/>
</dbReference>
<comment type="similarity">
    <text evidence="1">Belongs to the phD/YefM antitoxin family.</text>
</comment>
<dbReference type="AlphaFoldDB" id="A0A8J6P7J9"/>
<protein>
    <submittedName>
        <fullName evidence="2">Type II toxin-antitoxin system prevent-host-death family antitoxin</fullName>
    </submittedName>
</protein>
<evidence type="ECO:0000313" key="3">
    <source>
        <dbReference type="Proteomes" id="UP000605201"/>
    </source>
</evidence>
<comment type="caution">
    <text evidence="2">The sequence shown here is derived from an EMBL/GenBank/DDBJ whole genome shotgun (WGS) entry which is preliminary data.</text>
</comment>
<dbReference type="EMBL" id="JACNIG010000370">
    <property type="protein sequence ID" value="MBC8434021.1"/>
    <property type="molecule type" value="Genomic_DNA"/>
</dbReference>
<organism evidence="2 3">
    <name type="scientific">Candidatus Desulfatibia vada</name>
    <dbReference type="NCBI Taxonomy" id="2841696"/>
    <lineage>
        <taxon>Bacteria</taxon>
        <taxon>Pseudomonadati</taxon>
        <taxon>Thermodesulfobacteriota</taxon>
        <taxon>Desulfobacteria</taxon>
        <taxon>Desulfobacterales</taxon>
        <taxon>Desulfobacterales incertae sedis</taxon>
        <taxon>Candidatus Desulfatibia</taxon>
    </lineage>
</organism>
<sequence length="83" mass="9048">MAQIDVITISKFKATCLAVLDKVKRTGLPILVTKHGEPIAIIDPPPPPEKKESWLGSFKSKGKICGDIVSPVVPKNEWNALNE</sequence>
<dbReference type="SUPFAM" id="SSF143120">
    <property type="entry name" value="YefM-like"/>
    <property type="match status" value="1"/>
</dbReference>
<name>A0A8J6P7J9_9BACT</name>
<gene>
    <name evidence="2" type="ORF">H8D96_19090</name>
</gene>
<proteinExistence type="inferred from homology"/>
<reference evidence="2 3" key="1">
    <citation type="submission" date="2020-08" db="EMBL/GenBank/DDBJ databases">
        <title>Bridging the membrane lipid divide: bacteria of the FCB group superphylum have the potential to synthesize archaeal ether lipids.</title>
        <authorList>
            <person name="Villanueva L."/>
            <person name="Von Meijenfeldt F.A.B."/>
            <person name="Westbye A.B."/>
            <person name="Yadav S."/>
            <person name="Hopmans E.C."/>
            <person name="Dutilh B.E."/>
            <person name="Sinninghe Damste J.S."/>
        </authorList>
    </citation>
    <scope>NUCLEOTIDE SEQUENCE [LARGE SCALE GENOMIC DNA]</scope>
    <source>
        <strain evidence="2">NIOZ-UU17</strain>
    </source>
</reference>
<dbReference type="Gene3D" id="3.40.1620.10">
    <property type="entry name" value="YefM-like domain"/>
    <property type="match status" value="1"/>
</dbReference>
<dbReference type="NCBIfam" id="TIGR01552">
    <property type="entry name" value="phd_fam"/>
    <property type="match status" value="1"/>
</dbReference>
<dbReference type="Proteomes" id="UP000605201">
    <property type="component" value="Unassembled WGS sequence"/>
</dbReference>
<accession>A0A8J6P7J9</accession>